<dbReference type="InterPro" id="IPR012337">
    <property type="entry name" value="RNaseH-like_sf"/>
</dbReference>
<reference evidence="7 8" key="1">
    <citation type="submission" date="2011-11" db="EMBL/GenBank/DDBJ databases">
        <authorList>
            <person name="Weinstock G."/>
            <person name="Sodergren E."/>
            <person name="Clifton S."/>
            <person name="Fulton L."/>
            <person name="Fulton B."/>
            <person name="Courtney L."/>
            <person name="Fronick C."/>
            <person name="Harrison M."/>
            <person name="Strong C."/>
            <person name="Farmer C."/>
            <person name="Delahaunty K."/>
            <person name="Markovic C."/>
            <person name="Hall O."/>
            <person name="Minx P."/>
            <person name="Tomlinson C."/>
            <person name="Mitreva M."/>
            <person name="Hou S."/>
            <person name="Chen J."/>
            <person name="Wollam A."/>
            <person name="Pepin K.H."/>
            <person name="Johnson M."/>
            <person name="Bhonagiri V."/>
            <person name="Zhang X."/>
            <person name="Suruliraj S."/>
            <person name="Warren W."/>
            <person name="Chinwalla A."/>
            <person name="Mardis E.R."/>
            <person name="Wilson R.K."/>
        </authorList>
    </citation>
    <scope>NUCLEOTIDE SEQUENCE [LARGE SCALE GENOMIC DNA]</scope>
    <source>
        <strain evidence="7 8">YIT 11816</strain>
    </source>
</reference>
<keyword evidence="1 5" id="KW-0963">Cytoplasm</keyword>
<dbReference type="EMBL" id="AFBQ01000299">
    <property type="protein sequence ID" value="EHY30646.1"/>
    <property type="molecule type" value="Genomic_DNA"/>
</dbReference>
<sequence>MTEGTVLCFDFGLARTGVAVGNTLTRTAEPLTIIRAQTNDARWKAIEALVAEWDPALFVVGVPVHGNGTDSTITQRCRRFARQLEGRFRRPAKEVDERYSSVEADDGSGRIDDLAAEVILRQYFEENAD</sequence>
<keyword evidence="3 5" id="KW-0540">Nuclease</keyword>
<keyword evidence="8" id="KW-1185">Reference proteome</keyword>
<evidence type="ECO:0000313" key="8">
    <source>
        <dbReference type="Proteomes" id="UP000004956"/>
    </source>
</evidence>
<dbReference type="STRING" id="762967.HMPREF9440_01998"/>
<dbReference type="NCBIfam" id="TIGR00250">
    <property type="entry name" value="RNAse_H_YqgF"/>
    <property type="match status" value="1"/>
</dbReference>
<dbReference type="InterPro" id="IPR005227">
    <property type="entry name" value="YqgF"/>
</dbReference>
<organism evidence="7 8">
    <name type="scientific">Sutterella parvirubra YIT 11816</name>
    <dbReference type="NCBI Taxonomy" id="762967"/>
    <lineage>
        <taxon>Bacteria</taxon>
        <taxon>Pseudomonadati</taxon>
        <taxon>Pseudomonadota</taxon>
        <taxon>Betaproteobacteria</taxon>
        <taxon>Burkholderiales</taxon>
        <taxon>Sutterellaceae</taxon>
        <taxon>Sutterella</taxon>
    </lineage>
</organism>
<dbReference type="GO" id="GO:0004518">
    <property type="term" value="F:nuclease activity"/>
    <property type="evidence" value="ECO:0007669"/>
    <property type="project" value="UniProtKB-KW"/>
</dbReference>
<protein>
    <recommendedName>
        <fullName evidence="5">Putative pre-16S rRNA nuclease</fullName>
        <ecNumber evidence="5">3.1.-.-</ecNumber>
    </recommendedName>
</protein>
<accession>H3KGW5</accession>
<evidence type="ECO:0000313" key="7">
    <source>
        <dbReference type="EMBL" id="EHY30646.1"/>
    </source>
</evidence>
<dbReference type="PANTHER" id="PTHR33317:SF4">
    <property type="entry name" value="POLYNUCLEOTIDYL TRANSFERASE, RIBONUCLEASE H-LIKE SUPERFAMILY PROTEIN"/>
    <property type="match status" value="1"/>
</dbReference>
<keyword evidence="2 5" id="KW-0690">Ribosome biogenesis</keyword>
<dbReference type="SUPFAM" id="SSF53098">
    <property type="entry name" value="Ribonuclease H-like"/>
    <property type="match status" value="1"/>
</dbReference>
<comment type="subcellular location">
    <subcellularLocation>
        <location evidence="5">Cytoplasm</location>
    </subcellularLocation>
</comment>
<dbReference type="OrthoDB" id="9796140at2"/>
<dbReference type="EC" id="3.1.-.-" evidence="5"/>
<feature type="domain" description="YqgF/RNase H-like" evidence="6">
    <location>
        <begin position="4"/>
        <end position="104"/>
    </location>
</feature>
<comment type="caution">
    <text evidence="7">The sequence shown here is derived from an EMBL/GenBank/DDBJ whole genome shotgun (WGS) entry which is preliminary data.</text>
</comment>
<dbReference type="PATRIC" id="fig|762967.3.peg.1575"/>
<evidence type="ECO:0000256" key="3">
    <source>
        <dbReference type="ARBA" id="ARBA00022722"/>
    </source>
</evidence>
<comment type="similarity">
    <text evidence="5">Belongs to the YqgF HJR family.</text>
</comment>
<dbReference type="GO" id="GO:0005829">
    <property type="term" value="C:cytosol"/>
    <property type="evidence" value="ECO:0007669"/>
    <property type="project" value="TreeGrafter"/>
</dbReference>
<dbReference type="InterPro" id="IPR006641">
    <property type="entry name" value="YqgF/RNaseH-like_dom"/>
</dbReference>
<evidence type="ECO:0000256" key="4">
    <source>
        <dbReference type="ARBA" id="ARBA00022801"/>
    </source>
</evidence>
<evidence type="ECO:0000256" key="2">
    <source>
        <dbReference type="ARBA" id="ARBA00022517"/>
    </source>
</evidence>
<dbReference type="PANTHER" id="PTHR33317">
    <property type="entry name" value="POLYNUCLEOTIDYL TRANSFERASE, RIBONUCLEASE H-LIKE SUPERFAMILY PROTEIN"/>
    <property type="match status" value="1"/>
</dbReference>
<dbReference type="SMART" id="SM00732">
    <property type="entry name" value="YqgFc"/>
    <property type="match status" value="1"/>
</dbReference>
<dbReference type="CDD" id="cd16964">
    <property type="entry name" value="YqgF"/>
    <property type="match status" value="1"/>
</dbReference>
<name>H3KGW5_9BURK</name>
<gene>
    <name evidence="7" type="ORF">HMPREF9440_01998</name>
</gene>
<keyword evidence="4 5" id="KW-0378">Hydrolase</keyword>
<dbReference type="Proteomes" id="UP000004956">
    <property type="component" value="Unassembled WGS sequence"/>
</dbReference>
<dbReference type="Gene3D" id="3.30.420.140">
    <property type="entry name" value="YqgF/RNase H-like domain"/>
    <property type="match status" value="1"/>
</dbReference>
<evidence type="ECO:0000256" key="1">
    <source>
        <dbReference type="ARBA" id="ARBA00022490"/>
    </source>
</evidence>
<dbReference type="InterPro" id="IPR037027">
    <property type="entry name" value="YqgF/RNaseH-like_dom_sf"/>
</dbReference>
<evidence type="ECO:0000259" key="6">
    <source>
        <dbReference type="SMART" id="SM00732"/>
    </source>
</evidence>
<dbReference type="HOGENOM" id="CLU_098240_3_2_4"/>
<dbReference type="AlphaFoldDB" id="H3KGW5"/>
<proteinExistence type="inferred from homology"/>
<dbReference type="HAMAP" id="MF_00651">
    <property type="entry name" value="Nuclease_YqgF"/>
    <property type="match status" value="1"/>
</dbReference>
<dbReference type="RefSeq" id="WP_008543203.1">
    <property type="nucleotide sequence ID" value="NZ_JH605003.1"/>
</dbReference>
<dbReference type="GO" id="GO:0000967">
    <property type="term" value="P:rRNA 5'-end processing"/>
    <property type="evidence" value="ECO:0007669"/>
    <property type="project" value="UniProtKB-UniRule"/>
</dbReference>
<evidence type="ECO:0000256" key="5">
    <source>
        <dbReference type="HAMAP-Rule" id="MF_00651"/>
    </source>
</evidence>
<dbReference type="GO" id="GO:0016788">
    <property type="term" value="F:hydrolase activity, acting on ester bonds"/>
    <property type="evidence" value="ECO:0007669"/>
    <property type="project" value="UniProtKB-UniRule"/>
</dbReference>
<dbReference type="Pfam" id="PF03652">
    <property type="entry name" value="RuvX"/>
    <property type="match status" value="1"/>
</dbReference>
<comment type="function">
    <text evidence="5">Could be a nuclease involved in processing of the 5'-end of pre-16S rRNA.</text>
</comment>